<dbReference type="PANTHER" id="PTHR41291:SF1">
    <property type="entry name" value="DNA ALKYLATION REPAIR PROTEIN"/>
    <property type="match status" value="1"/>
</dbReference>
<keyword evidence="2" id="KW-1185">Reference proteome</keyword>
<dbReference type="PANTHER" id="PTHR41291">
    <property type="entry name" value="DNA ALKYLATION REPAIR PROTEIN"/>
    <property type="match status" value="1"/>
</dbReference>
<dbReference type="GeneID" id="90765859"/>
<reference evidence="1 2" key="1">
    <citation type="journal article" date="2017" name="Int. J. Syst. Evol. Microbiol.">
        <title>Roseitalea porphyridii gen. nov., sp. nov., isolated from a red alga, and reclassification of Hoeflea suaedae Chung et al. 2013 as Pseudohoeflea suaedae gen. nov., comb. nov.</title>
        <authorList>
            <person name="Hyeon J.W."/>
            <person name="Jeong S.E."/>
            <person name="Baek K."/>
            <person name="Jeon C.O."/>
        </authorList>
    </citation>
    <scope>NUCLEOTIDE SEQUENCE [LARGE SCALE GENOMIC DNA]</scope>
    <source>
        <strain evidence="1 2">MA7-20</strain>
    </source>
</reference>
<dbReference type="AlphaFoldDB" id="A0A4P6UXT3"/>
<dbReference type="RefSeq" id="WP_131614994.1">
    <property type="nucleotide sequence ID" value="NZ_CP036532.1"/>
</dbReference>
<dbReference type="OrthoDB" id="7345147at2"/>
<dbReference type="InterPro" id="IPR014825">
    <property type="entry name" value="DNA_alkylation"/>
</dbReference>
<dbReference type="Proteomes" id="UP000293719">
    <property type="component" value="Chromosome"/>
</dbReference>
<dbReference type="KEGG" id="rpod:E0E05_01005"/>
<gene>
    <name evidence="1" type="ORF">E0E05_01005</name>
</gene>
<dbReference type="Pfam" id="PF08713">
    <property type="entry name" value="DNA_alkylation"/>
    <property type="match status" value="1"/>
</dbReference>
<protein>
    <submittedName>
        <fullName evidence="1">DNA alkylation repair protein</fullName>
    </submittedName>
</protein>
<proteinExistence type="predicted"/>
<dbReference type="Gene3D" id="1.25.10.90">
    <property type="match status" value="1"/>
</dbReference>
<dbReference type="SUPFAM" id="SSF48371">
    <property type="entry name" value="ARM repeat"/>
    <property type="match status" value="1"/>
</dbReference>
<dbReference type="EMBL" id="CP036532">
    <property type="protein sequence ID" value="QBK29293.1"/>
    <property type="molecule type" value="Genomic_DNA"/>
</dbReference>
<evidence type="ECO:0000313" key="1">
    <source>
        <dbReference type="EMBL" id="QBK29293.1"/>
    </source>
</evidence>
<organism evidence="1 2">
    <name type="scientific">Roseitalea porphyridii</name>
    <dbReference type="NCBI Taxonomy" id="1852022"/>
    <lineage>
        <taxon>Bacteria</taxon>
        <taxon>Pseudomonadati</taxon>
        <taxon>Pseudomonadota</taxon>
        <taxon>Alphaproteobacteria</taxon>
        <taxon>Hyphomicrobiales</taxon>
        <taxon>Ahrensiaceae</taxon>
        <taxon>Roseitalea</taxon>
    </lineage>
</organism>
<evidence type="ECO:0000313" key="2">
    <source>
        <dbReference type="Proteomes" id="UP000293719"/>
    </source>
</evidence>
<dbReference type="CDD" id="cd06561">
    <property type="entry name" value="AlkD_like"/>
    <property type="match status" value="1"/>
</dbReference>
<accession>A0A4P6UXT3</accession>
<dbReference type="InterPro" id="IPR016024">
    <property type="entry name" value="ARM-type_fold"/>
</dbReference>
<name>A0A4P6UXT3_9HYPH</name>
<sequence length="228" mass="25555">MTVDEVLQWLETNGTPEGVASMARFNIPVDNAYGIGMAPLRAMAKRIGTDHGLAMALWDAGRYEARILAAEIADPRLLDAATMDRWATDFDSWALCDHTCLALFDRTPHAWEKVHEWAPRKEEFVRRAAYALIWALSVHDKKADDAVFLEALDLIGHAPADDRPLVRKAIDMALRAVGKRNPNLNAAARRTCARLMAAPDPSRQWIGRHALRELESDKVQARLARRKA</sequence>